<evidence type="ECO:0000313" key="2">
    <source>
        <dbReference type="Proteomes" id="UP000249218"/>
    </source>
</evidence>
<dbReference type="Proteomes" id="UP000249218">
    <property type="component" value="Unassembled WGS sequence"/>
</dbReference>
<keyword evidence="2" id="KW-1185">Reference proteome</keyword>
<gene>
    <name evidence="1" type="primary">HaOG213909</name>
    <name evidence="1" type="ORF">B5X24_HaOG213909</name>
</gene>
<proteinExistence type="predicted"/>
<evidence type="ECO:0000313" key="1">
    <source>
        <dbReference type="EMBL" id="PZC71218.1"/>
    </source>
</evidence>
<name>A0A2W1B6D5_HELAM</name>
<sequence>MNQFMLCLSGKHTLGVATSSLGNTVTDNATMYRCARHSQLQAVATREAQVFAGSACRCFYPSSPYNRRLAVSFYNEVYVTLRNFLRLLNTSLMYRDDCVDTAASRFINEWKSNVYRLSAVRHKNE</sequence>
<organism evidence="1 2">
    <name type="scientific">Helicoverpa armigera</name>
    <name type="common">Cotton bollworm</name>
    <name type="synonym">Heliothis armigera</name>
    <dbReference type="NCBI Taxonomy" id="29058"/>
    <lineage>
        <taxon>Eukaryota</taxon>
        <taxon>Metazoa</taxon>
        <taxon>Ecdysozoa</taxon>
        <taxon>Arthropoda</taxon>
        <taxon>Hexapoda</taxon>
        <taxon>Insecta</taxon>
        <taxon>Pterygota</taxon>
        <taxon>Neoptera</taxon>
        <taxon>Endopterygota</taxon>
        <taxon>Lepidoptera</taxon>
        <taxon>Glossata</taxon>
        <taxon>Ditrysia</taxon>
        <taxon>Noctuoidea</taxon>
        <taxon>Noctuidae</taxon>
        <taxon>Heliothinae</taxon>
        <taxon>Helicoverpa</taxon>
    </lineage>
</organism>
<protein>
    <submittedName>
        <fullName evidence="1">Uncharacterized protein</fullName>
    </submittedName>
</protein>
<accession>A0A2W1B6D5</accession>
<dbReference type="AlphaFoldDB" id="A0A2W1B6D5"/>
<dbReference type="EMBL" id="KZ150358">
    <property type="protein sequence ID" value="PZC71218.1"/>
    <property type="molecule type" value="Genomic_DNA"/>
</dbReference>
<reference evidence="1 2" key="1">
    <citation type="journal article" date="2017" name="BMC Biol.">
        <title>Genomic innovations, transcriptional plasticity and gene loss underlying the evolution and divergence of two highly polyphagous and invasive Helicoverpa pest species.</title>
        <authorList>
            <person name="Pearce S.L."/>
            <person name="Clarke D.F."/>
            <person name="East P.D."/>
            <person name="Elfekih S."/>
            <person name="Gordon K.H."/>
            <person name="Jermiin L.S."/>
            <person name="McGaughran A."/>
            <person name="Oakeshott J.G."/>
            <person name="Papanikolaou A."/>
            <person name="Perera O.P."/>
            <person name="Rane R.V."/>
            <person name="Richards S."/>
            <person name="Tay W.T."/>
            <person name="Walsh T.K."/>
            <person name="Anderson A."/>
            <person name="Anderson C.J."/>
            <person name="Asgari S."/>
            <person name="Board P.G."/>
            <person name="Bretschneider A."/>
            <person name="Campbell P.M."/>
            <person name="Chertemps T."/>
            <person name="Christeller J.T."/>
            <person name="Coppin C.W."/>
            <person name="Downes S.J."/>
            <person name="Duan G."/>
            <person name="Farnsworth C.A."/>
            <person name="Good R.T."/>
            <person name="Han L.B."/>
            <person name="Han Y.C."/>
            <person name="Hatje K."/>
            <person name="Horne I."/>
            <person name="Huang Y.P."/>
            <person name="Hughes D.S."/>
            <person name="Jacquin-Joly E."/>
            <person name="James W."/>
            <person name="Jhangiani S."/>
            <person name="Kollmar M."/>
            <person name="Kuwar S.S."/>
            <person name="Li S."/>
            <person name="Liu N.Y."/>
            <person name="Maibeche M.T."/>
            <person name="Miller J.R."/>
            <person name="Montagne N."/>
            <person name="Perry T."/>
            <person name="Qu J."/>
            <person name="Song S.V."/>
            <person name="Sutton G.G."/>
            <person name="Vogel H."/>
            <person name="Walenz B.P."/>
            <person name="Xu W."/>
            <person name="Zhang H.J."/>
            <person name="Zou Z."/>
            <person name="Batterham P."/>
            <person name="Edwards O.R."/>
            <person name="Feyereisen R."/>
            <person name="Gibbs R.A."/>
            <person name="Heckel D.G."/>
            <person name="McGrath A."/>
            <person name="Robin C."/>
            <person name="Scherer S.E."/>
            <person name="Worley K.C."/>
            <person name="Wu Y.D."/>
        </authorList>
    </citation>
    <scope>NUCLEOTIDE SEQUENCE [LARGE SCALE GENOMIC DNA]</scope>
    <source>
        <strain evidence="1">Harm_GR_Male_#8</strain>
        <tissue evidence="1">Whole organism</tissue>
    </source>
</reference>